<feature type="transmembrane region" description="Helical" evidence="5">
    <location>
        <begin position="222"/>
        <end position="244"/>
    </location>
</feature>
<gene>
    <name evidence="7" type="ORF">SAMN04489757_101120</name>
</gene>
<dbReference type="InterPro" id="IPR013525">
    <property type="entry name" value="ABC2_TM"/>
</dbReference>
<evidence type="ECO:0000256" key="1">
    <source>
        <dbReference type="ARBA" id="ARBA00004141"/>
    </source>
</evidence>
<evidence type="ECO:0000259" key="6">
    <source>
        <dbReference type="Pfam" id="PF01061"/>
    </source>
</evidence>
<evidence type="ECO:0000256" key="3">
    <source>
        <dbReference type="ARBA" id="ARBA00022989"/>
    </source>
</evidence>
<dbReference type="PANTHER" id="PTHR43229:SF2">
    <property type="entry name" value="NODULATION PROTEIN J"/>
    <property type="match status" value="1"/>
</dbReference>
<evidence type="ECO:0000313" key="8">
    <source>
        <dbReference type="Proteomes" id="UP000198806"/>
    </source>
</evidence>
<dbReference type="Pfam" id="PF01061">
    <property type="entry name" value="ABC2_membrane"/>
    <property type="match status" value="1"/>
</dbReference>
<dbReference type="GO" id="GO:0016020">
    <property type="term" value="C:membrane"/>
    <property type="evidence" value="ECO:0007669"/>
    <property type="project" value="UniProtKB-SubCell"/>
</dbReference>
<sequence length="260" mass="28792">MLRRFFSQAWLSFKGQQSAFSFEEILLFKVSYPLITLIFYCVLAGYSFRKSDLTHWVVGNSFLLCINTCIFSLGGTFTGERYFGRLRSIIVAPVHKISIILQKGFYPCIAAVLSVMLGFFMGSLIFGVDFTGINPGLFLLITIVAMFAATGFGMLLAVLGLITDEMNFILNLSSYVLMIFCGANFPVSQLPLAARLFSKVLPLTRSIEAANMLFDKIDSGRLTWLLIGEMGLGIVYCIIGTIIVKLVEKSAIKKAALEVF</sequence>
<feature type="transmembrane region" description="Helical" evidence="5">
    <location>
        <begin position="138"/>
        <end position="161"/>
    </location>
</feature>
<keyword evidence="4 5" id="KW-0472">Membrane</keyword>
<proteinExistence type="predicted"/>
<evidence type="ECO:0000256" key="4">
    <source>
        <dbReference type="ARBA" id="ARBA00023136"/>
    </source>
</evidence>
<keyword evidence="3 5" id="KW-1133">Transmembrane helix</keyword>
<feature type="transmembrane region" description="Helical" evidence="5">
    <location>
        <begin position="168"/>
        <end position="187"/>
    </location>
</feature>
<evidence type="ECO:0000256" key="2">
    <source>
        <dbReference type="ARBA" id="ARBA00022692"/>
    </source>
</evidence>
<feature type="transmembrane region" description="Helical" evidence="5">
    <location>
        <begin position="104"/>
        <end position="126"/>
    </location>
</feature>
<dbReference type="PANTHER" id="PTHR43229">
    <property type="entry name" value="NODULATION PROTEIN J"/>
    <property type="match status" value="1"/>
</dbReference>
<dbReference type="STRING" id="1527.SAMN04489757_101120"/>
<dbReference type="Proteomes" id="UP000198806">
    <property type="component" value="Unassembled WGS sequence"/>
</dbReference>
<protein>
    <submittedName>
        <fullName evidence="7">ABC-2 type transport system permease protein</fullName>
    </submittedName>
</protein>
<dbReference type="AlphaFoldDB" id="A0A1I5BP25"/>
<dbReference type="EMBL" id="FOWD01000001">
    <property type="protein sequence ID" value="SFN76390.1"/>
    <property type="molecule type" value="Genomic_DNA"/>
</dbReference>
<reference evidence="7 8" key="1">
    <citation type="submission" date="2016-10" db="EMBL/GenBank/DDBJ databases">
        <authorList>
            <person name="de Groot N.N."/>
        </authorList>
    </citation>
    <scope>NUCLEOTIDE SEQUENCE [LARGE SCALE GENOMIC DNA]</scope>
    <source>
        <strain evidence="7 8">DSM 1283</strain>
    </source>
</reference>
<dbReference type="RefSeq" id="WP_091683544.1">
    <property type="nucleotide sequence ID" value="NZ_BAABFM010000003.1"/>
</dbReference>
<accession>A0A1I5BP25</accession>
<feature type="transmembrane region" description="Helical" evidence="5">
    <location>
        <begin position="60"/>
        <end position="83"/>
    </location>
</feature>
<evidence type="ECO:0000256" key="5">
    <source>
        <dbReference type="SAM" id="Phobius"/>
    </source>
</evidence>
<feature type="transmembrane region" description="Helical" evidence="5">
    <location>
        <begin position="26"/>
        <end position="48"/>
    </location>
</feature>
<name>A0A1I5BP25_9FIRM</name>
<feature type="domain" description="ABC-2 type transporter transmembrane" evidence="6">
    <location>
        <begin position="33"/>
        <end position="210"/>
    </location>
</feature>
<dbReference type="GO" id="GO:0140359">
    <property type="term" value="F:ABC-type transporter activity"/>
    <property type="evidence" value="ECO:0007669"/>
    <property type="project" value="InterPro"/>
</dbReference>
<organism evidence="7 8">
    <name type="scientific">Anaerocolumna aminovalerica</name>
    <dbReference type="NCBI Taxonomy" id="1527"/>
    <lineage>
        <taxon>Bacteria</taxon>
        <taxon>Bacillati</taxon>
        <taxon>Bacillota</taxon>
        <taxon>Clostridia</taxon>
        <taxon>Lachnospirales</taxon>
        <taxon>Lachnospiraceae</taxon>
        <taxon>Anaerocolumna</taxon>
    </lineage>
</organism>
<comment type="subcellular location">
    <subcellularLocation>
        <location evidence="1">Membrane</location>
        <topology evidence="1">Multi-pass membrane protein</topology>
    </subcellularLocation>
</comment>
<evidence type="ECO:0000313" key="7">
    <source>
        <dbReference type="EMBL" id="SFN76390.1"/>
    </source>
</evidence>
<dbReference type="OrthoDB" id="1414986at2"/>
<keyword evidence="2 5" id="KW-0812">Transmembrane</keyword>
<dbReference type="InterPro" id="IPR051784">
    <property type="entry name" value="Nod_factor_ABC_transporter"/>
</dbReference>
<keyword evidence="8" id="KW-1185">Reference proteome</keyword>